<dbReference type="Proteomes" id="UP001056120">
    <property type="component" value="Linkage Group LG21"/>
</dbReference>
<dbReference type="EMBL" id="CM042038">
    <property type="protein sequence ID" value="KAI3730816.1"/>
    <property type="molecule type" value="Genomic_DNA"/>
</dbReference>
<gene>
    <name evidence="1" type="ORF">L1987_61994</name>
</gene>
<proteinExistence type="predicted"/>
<organism evidence="1 2">
    <name type="scientific">Smallanthus sonchifolius</name>
    <dbReference type="NCBI Taxonomy" id="185202"/>
    <lineage>
        <taxon>Eukaryota</taxon>
        <taxon>Viridiplantae</taxon>
        <taxon>Streptophyta</taxon>
        <taxon>Embryophyta</taxon>
        <taxon>Tracheophyta</taxon>
        <taxon>Spermatophyta</taxon>
        <taxon>Magnoliopsida</taxon>
        <taxon>eudicotyledons</taxon>
        <taxon>Gunneridae</taxon>
        <taxon>Pentapetalae</taxon>
        <taxon>asterids</taxon>
        <taxon>campanulids</taxon>
        <taxon>Asterales</taxon>
        <taxon>Asteraceae</taxon>
        <taxon>Asteroideae</taxon>
        <taxon>Heliantheae alliance</taxon>
        <taxon>Millerieae</taxon>
        <taxon>Smallanthus</taxon>
    </lineage>
</organism>
<protein>
    <submittedName>
        <fullName evidence="1">Uncharacterized protein</fullName>
    </submittedName>
</protein>
<keyword evidence="2" id="KW-1185">Reference proteome</keyword>
<name>A0ACB9C960_9ASTR</name>
<evidence type="ECO:0000313" key="2">
    <source>
        <dbReference type="Proteomes" id="UP001056120"/>
    </source>
</evidence>
<reference evidence="1 2" key="2">
    <citation type="journal article" date="2022" name="Mol. Ecol. Resour.">
        <title>The genomes of chicory, endive, great burdock and yacon provide insights into Asteraceae paleo-polyploidization history and plant inulin production.</title>
        <authorList>
            <person name="Fan W."/>
            <person name="Wang S."/>
            <person name="Wang H."/>
            <person name="Wang A."/>
            <person name="Jiang F."/>
            <person name="Liu H."/>
            <person name="Zhao H."/>
            <person name="Xu D."/>
            <person name="Zhang Y."/>
        </authorList>
    </citation>
    <scope>NUCLEOTIDE SEQUENCE [LARGE SCALE GENOMIC DNA]</scope>
    <source>
        <strain evidence="2">cv. Yunnan</strain>
        <tissue evidence="1">Leaves</tissue>
    </source>
</reference>
<accession>A0ACB9C960</accession>
<comment type="caution">
    <text evidence="1">The sequence shown here is derived from an EMBL/GenBank/DDBJ whole genome shotgun (WGS) entry which is preliminary data.</text>
</comment>
<evidence type="ECO:0000313" key="1">
    <source>
        <dbReference type="EMBL" id="KAI3730816.1"/>
    </source>
</evidence>
<reference evidence="2" key="1">
    <citation type="journal article" date="2022" name="Mol. Ecol. Resour.">
        <title>The genomes of chicory, endive, great burdock and yacon provide insights into Asteraceae palaeo-polyploidization history and plant inulin production.</title>
        <authorList>
            <person name="Fan W."/>
            <person name="Wang S."/>
            <person name="Wang H."/>
            <person name="Wang A."/>
            <person name="Jiang F."/>
            <person name="Liu H."/>
            <person name="Zhao H."/>
            <person name="Xu D."/>
            <person name="Zhang Y."/>
        </authorList>
    </citation>
    <scope>NUCLEOTIDE SEQUENCE [LARGE SCALE GENOMIC DNA]</scope>
    <source>
        <strain evidence="2">cv. Yunnan</strain>
    </source>
</reference>
<sequence>MSRGLILTETRGRSLPTEKSAILGKPKKRERLARALLKRPFTKNIEGLQATYSSLAMAFESKHGHLQLRGSSRSSMEEPFALAKVNLRSRELINRPVLPHKHLDGLRSVLFVHPMPDFATSTLSLSNVAVTAPYCLLFRTMWRTSAERSEAFHSRKAETHEGEMIPKRRIWLLTRRGARERSPYDFFFYGVGVRDQIRWLLPDITIY</sequence>